<protein>
    <submittedName>
        <fullName evidence="1">Uncharacterized protein</fullName>
    </submittedName>
</protein>
<name>A0ACC2H8I6_DALPE</name>
<dbReference type="Proteomes" id="UP001157502">
    <property type="component" value="Chromosome 5"/>
</dbReference>
<sequence>MDLEIGQDDRISQFMGATYPVIQNLRGSSRENWRESRRAQMVEESPRFCICSCISTNCRLNTYIHDIFLYFNEFEHISKHVFSLYQHGLLCVD</sequence>
<keyword evidence="2" id="KW-1185">Reference proteome</keyword>
<evidence type="ECO:0000313" key="2">
    <source>
        <dbReference type="Proteomes" id="UP001157502"/>
    </source>
</evidence>
<accession>A0ACC2H8I6</accession>
<organism evidence="1 2">
    <name type="scientific">Dallia pectoralis</name>
    <name type="common">Alaska blackfish</name>
    <dbReference type="NCBI Taxonomy" id="75939"/>
    <lineage>
        <taxon>Eukaryota</taxon>
        <taxon>Metazoa</taxon>
        <taxon>Chordata</taxon>
        <taxon>Craniata</taxon>
        <taxon>Vertebrata</taxon>
        <taxon>Euteleostomi</taxon>
        <taxon>Actinopterygii</taxon>
        <taxon>Neopterygii</taxon>
        <taxon>Teleostei</taxon>
        <taxon>Protacanthopterygii</taxon>
        <taxon>Esociformes</taxon>
        <taxon>Umbridae</taxon>
        <taxon>Dallia</taxon>
    </lineage>
</organism>
<reference evidence="1" key="1">
    <citation type="submission" date="2021-05" db="EMBL/GenBank/DDBJ databases">
        <authorList>
            <person name="Pan Q."/>
            <person name="Jouanno E."/>
            <person name="Zahm M."/>
            <person name="Klopp C."/>
            <person name="Cabau C."/>
            <person name="Louis A."/>
            <person name="Berthelot C."/>
            <person name="Parey E."/>
            <person name="Roest Crollius H."/>
            <person name="Montfort J."/>
            <person name="Robinson-Rechavi M."/>
            <person name="Bouchez O."/>
            <person name="Lampietro C."/>
            <person name="Lopez Roques C."/>
            <person name="Donnadieu C."/>
            <person name="Postlethwait J."/>
            <person name="Bobe J."/>
            <person name="Dillon D."/>
            <person name="Chandos A."/>
            <person name="von Hippel F."/>
            <person name="Guiguen Y."/>
        </authorList>
    </citation>
    <scope>NUCLEOTIDE SEQUENCE</scope>
    <source>
        <strain evidence="1">YG-Jan2019</strain>
    </source>
</reference>
<comment type="caution">
    <text evidence="1">The sequence shown here is derived from an EMBL/GenBank/DDBJ whole genome shotgun (WGS) entry which is preliminary data.</text>
</comment>
<gene>
    <name evidence="1" type="ORF">DPEC_G00067530</name>
</gene>
<proteinExistence type="predicted"/>
<dbReference type="EMBL" id="CM055732">
    <property type="protein sequence ID" value="KAJ8012329.1"/>
    <property type="molecule type" value="Genomic_DNA"/>
</dbReference>
<evidence type="ECO:0000313" key="1">
    <source>
        <dbReference type="EMBL" id="KAJ8012329.1"/>
    </source>
</evidence>